<dbReference type="AlphaFoldDB" id="A0A1H2H210"/>
<dbReference type="EMBL" id="FNLL01000006">
    <property type="protein sequence ID" value="SDU25846.1"/>
    <property type="molecule type" value="Genomic_DNA"/>
</dbReference>
<keyword evidence="1" id="KW-0812">Transmembrane</keyword>
<evidence type="ECO:0000256" key="1">
    <source>
        <dbReference type="SAM" id="Phobius"/>
    </source>
</evidence>
<proteinExistence type="predicted"/>
<dbReference type="Proteomes" id="UP000199608">
    <property type="component" value="Unassembled WGS sequence"/>
</dbReference>
<accession>A0A1H2H210</accession>
<evidence type="ECO:0000313" key="3">
    <source>
        <dbReference type="EMBL" id="SDU25846.1"/>
    </source>
</evidence>
<evidence type="ECO:0000259" key="2">
    <source>
        <dbReference type="Pfam" id="PF10816"/>
    </source>
</evidence>
<keyword evidence="1" id="KW-0472">Membrane</keyword>
<feature type="domain" description="DUF2760" evidence="2">
    <location>
        <begin position="132"/>
        <end position="252"/>
    </location>
</feature>
<sequence length="254" mass="28805">MEVSKVYSKRLFGVITLLALLISAGINIGLYFGMRWLTLKFSQNTENEIITKTISEIVNNVEFIFHNFYLWVIPTVIGFFLLLGCVLWLILRNSVSKAFNGFYITKDEIPSKGKSKKDFVDQKTAVERKQRLFLHSLSVLQKDGRLLDFFDEDLSLYDDEQIGAAVRSIQEDCKKTIKKYIDPKPVIDNEEGSKVSIEPGFDIDSIKLVGNVAGDPPFEGVLKHRGWKAGKKEIPKLSDIQDSTIIIPAEVEIK</sequence>
<name>A0A1H2H210_9BACT</name>
<organism evidence="3 4">
    <name type="scientific">Desulfobacula phenolica</name>
    <dbReference type="NCBI Taxonomy" id="90732"/>
    <lineage>
        <taxon>Bacteria</taxon>
        <taxon>Pseudomonadati</taxon>
        <taxon>Thermodesulfobacteriota</taxon>
        <taxon>Desulfobacteria</taxon>
        <taxon>Desulfobacterales</taxon>
        <taxon>Desulfobacteraceae</taxon>
        <taxon>Desulfobacula</taxon>
    </lineage>
</organism>
<keyword evidence="4" id="KW-1185">Reference proteome</keyword>
<gene>
    <name evidence="3" type="ORF">SAMN04487931_1064</name>
</gene>
<dbReference type="RefSeq" id="WP_014958533.1">
    <property type="nucleotide sequence ID" value="NZ_FNLL01000006.1"/>
</dbReference>
<dbReference type="InterPro" id="IPR021212">
    <property type="entry name" value="DUF2760"/>
</dbReference>
<feature type="transmembrane region" description="Helical" evidence="1">
    <location>
        <begin position="12"/>
        <end position="34"/>
    </location>
</feature>
<feature type="transmembrane region" description="Helical" evidence="1">
    <location>
        <begin position="68"/>
        <end position="91"/>
    </location>
</feature>
<reference evidence="4" key="1">
    <citation type="submission" date="2016-10" db="EMBL/GenBank/DDBJ databases">
        <authorList>
            <person name="Varghese N."/>
            <person name="Submissions S."/>
        </authorList>
    </citation>
    <scope>NUCLEOTIDE SEQUENCE [LARGE SCALE GENOMIC DNA]</scope>
    <source>
        <strain evidence="4">DSM 3384</strain>
    </source>
</reference>
<evidence type="ECO:0000313" key="4">
    <source>
        <dbReference type="Proteomes" id="UP000199608"/>
    </source>
</evidence>
<protein>
    <recommendedName>
        <fullName evidence="2">DUF2760 domain-containing protein</fullName>
    </recommendedName>
</protein>
<keyword evidence="1" id="KW-1133">Transmembrane helix</keyword>
<dbReference type="Pfam" id="PF10816">
    <property type="entry name" value="DUF2760"/>
    <property type="match status" value="1"/>
</dbReference>